<evidence type="ECO:0000313" key="10">
    <source>
        <dbReference type="Proteomes" id="UP000094296"/>
    </source>
</evidence>
<keyword evidence="7 8" id="KW-0472">Membrane</keyword>
<feature type="transmembrane region" description="Helical" evidence="8">
    <location>
        <begin position="91"/>
        <end position="111"/>
    </location>
</feature>
<proteinExistence type="inferred from homology"/>
<feature type="transmembrane region" description="Helical" evidence="8">
    <location>
        <begin position="321"/>
        <end position="343"/>
    </location>
</feature>
<comment type="caution">
    <text evidence="9">The sequence shown here is derived from an EMBL/GenBank/DDBJ whole genome shotgun (WGS) entry which is preliminary data.</text>
</comment>
<evidence type="ECO:0000256" key="8">
    <source>
        <dbReference type="SAM" id="Phobius"/>
    </source>
</evidence>
<keyword evidence="6 8" id="KW-1133">Transmembrane helix</keyword>
<dbReference type="GO" id="GO:0009847">
    <property type="term" value="P:spore germination"/>
    <property type="evidence" value="ECO:0007669"/>
    <property type="project" value="InterPro"/>
</dbReference>
<dbReference type="OrthoDB" id="2078716at2"/>
<name>A0A1E5G4V2_9FIRM</name>
<evidence type="ECO:0000256" key="6">
    <source>
        <dbReference type="ARBA" id="ARBA00022989"/>
    </source>
</evidence>
<keyword evidence="5 8" id="KW-0812">Transmembrane</keyword>
<dbReference type="RefSeq" id="WP_069641702.1">
    <property type="nucleotide sequence ID" value="NZ_MIJE01000001.1"/>
</dbReference>
<evidence type="ECO:0000256" key="2">
    <source>
        <dbReference type="ARBA" id="ARBA00007998"/>
    </source>
</evidence>
<dbReference type="InterPro" id="IPR004761">
    <property type="entry name" value="Spore_GerAB"/>
</dbReference>
<feature type="transmembrane region" description="Helical" evidence="8">
    <location>
        <begin position="280"/>
        <end position="300"/>
    </location>
</feature>
<evidence type="ECO:0000256" key="1">
    <source>
        <dbReference type="ARBA" id="ARBA00004141"/>
    </source>
</evidence>
<dbReference type="Gene3D" id="1.20.1740.10">
    <property type="entry name" value="Amino acid/polyamine transporter I"/>
    <property type="match status" value="1"/>
</dbReference>
<dbReference type="GO" id="GO:0016020">
    <property type="term" value="C:membrane"/>
    <property type="evidence" value="ECO:0007669"/>
    <property type="project" value="UniProtKB-SubCell"/>
</dbReference>
<feature type="transmembrane region" description="Helical" evidence="8">
    <location>
        <begin position="50"/>
        <end position="71"/>
    </location>
</feature>
<keyword evidence="10" id="KW-1185">Reference proteome</keyword>
<feature type="transmembrane region" description="Helical" evidence="8">
    <location>
        <begin position="225"/>
        <end position="250"/>
    </location>
</feature>
<sequence length="375" mass="42394">MNDKRPLDTLTIEGGRISLQQLFFLCIIFVISTADIFLPNYVADVAREDAWISVIIGTAASMVTVWLACKLQLRVGRRNIVDSCDTLLGHILGRIVSLLYIITFITIAALIMRELNEIMLNVFLMRTPILAVSIAMILVAAYGAFHGLETFSRVSEILTPLGILILILVILFNITDIQLKHFTPILYHGIMPSLHGGLLIFTWLSQVVIIVFMVTPYLREFDYRLTHVAVSSVAVLGIMMMLGVLAIAIFGPERTAKLIFPALYLVRNIDIHDFIQRLDAFIFAIWVGGITVKMIMMYYFSVLMTSQWFRIPSYKTIIPPIGVLIILISIVMFPNLHILNIFFRAILPYVAAIFAVFIPLLLLVISYRKNFNPKL</sequence>
<dbReference type="PANTHER" id="PTHR34975:SF2">
    <property type="entry name" value="SPORE GERMINATION PROTEIN A2"/>
    <property type="match status" value="1"/>
</dbReference>
<comment type="similarity">
    <text evidence="2">Belongs to the amino acid-polyamine-organocation (APC) superfamily. Spore germination protein (SGP) (TC 2.A.3.9) family.</text>
</comment>
<organism evidence="9 10">
    <name type="scientific">Desulfuribacillus alkaliarsenatis</name>
    <dbReference type="NCBI Taxonomy" id="766136"/>
    <lineage>
        <taxon>Bacteria</taxon>
        <taxon>Bacillati</taxon>
        <taxon>Bacillota</taxon>
        <taxon>Desulfuribacillia</taxon>
        <taxon>Desulfuribacillales</taxon>
        <taxon>Desulfuribacillaceae</taxon>
        <taxon>Desulfuribacillus</taxon>
    </lineage>
</organism>
<feature type="transmembrane region" description="Helical" evidence="8">
    <location>
        <begin position="123"/>
        <end position="145"/>
    </location>
</feature>
<dbReference type="STRING" id="766136.BHF68_00540"/>
<dbReference type="EMBL" id="MIJE01000001">
    <property type="protein sequence ID" value="OEF98210.1"/>
    <property type="molecule type" value="Genomic_DNA"/>
</dbReference>
<accession>A0A1E5G4V2</accession>
<keyword evidence="3" id="KW-0813">Transport</keyword>
<protein>
    <submittedName>
        <fullName evidence="9">Uncharacterized protein</fullName>
    </submittedName>
</protein>
<comment type="subcellular location">
    <subcellularLocation>
        <location evidence="1">Membrane</location>
        <topology evidence="1">Multi-pass membrane protein</topology>
    </subcellularLocation>
</comment>
<dbReference type="Pfam" id="PF03845">
    <property type="entry name" value="Spore_permease"/>
    <property type="match status" value="1"/>
</dbReference>
<reference evidence="9 10" key="1">
    <citation type="submission" date="2016-09" db="EMBL/GenBank/DDBJ databases">
        <title>Draft genome sequence for the type strain of Desulfuribacillus alkaliarsenatis AHT28, an obligately anaerobic, sulfidogenic bacterium isolated from Russian soda lake sediments.</title>
        <authorList>
            <person name="Abin C.A."/>
            <person name="Hollibaugh J.T."/>
        </authorList>
    </citation>
    <scope>NUCLEOTIDE SEQUENCE [LARGE SCALE GENOMIC DNA]</scope>
    <source>
        <strain evidence="9 10">AHT28</strain>
    </source>
</reference>
<dbReference type="NCBIfam" id="TIGR00912">
    <property type="entry name" value="2A0309"/>
    <property type="match status" value="1"/>
</dbReference>
<evidence type="ECO:0000256" key="4">
    <source>
        <dbReference type="ARBA" id="ARBA00022544"/>
    </source>
</evidence>
<evidence type="ECO:0000256" key="3">
    <source>
        <dbReference type="ARBA" id="ARBA00022448"/>
    </source>
</evidence>
<keyword evidence="4" id="KW-0309">Germination</keyword>
<dbReference type="PANTHER" id="PTHR34975">
    <property type="entry name" value="SPORE GERMINATION PROTEIN A2"/>
    <property type="match status" value="1"/>
</dbReference>
<dbReference type="Proteomes" id="UP000094296">
    <property type="component" value="Unassembled WGS sequence"/>
</dbReference>
<feature type="transmembrane region" description="Helical" evidence="8">
    <location>
        <begin position="21"/>
        <end position="38"/>
    </location>
</feature>
<feature type="transmembrane region" description="Helical" evidence="8">
    <location>
        <begin position="194"/>
        <end position="218"/>
    </location>
</feature>
<evidence type="ECO:0000256" key="5">
    <source>
        <dbReference type="ARBA" id="ARBA00022692"/>
    </source>
</evidence>
<feature type="transmembrane region" description="Helical" evidence="8">
    <location>
        <begin position="157"/>
        <end position="174"/>
    </location>
</feature>
<gene>
    <name evidence="9" type="ORF">BHF68_00540</name>
</gene>
<evidence type="ECO:0000313" key="9">
    <source>
        <dbReference type="EMBL" id="OEF98210.1"/>
    </source>
</evidence>
<evidence type="ECO:0000256" key="7">
    <source>
        <dbReference type="ARBA" id="ARBA00023136"/>
    </source>
</evidence>
<dbReference type="AlphaFoldDB" id="A0A1E5G4V2"/>
<feature type="transmembrane region" description="Helical" evidence="8">
    <location>
        <begin position="349"/>
        <end position="367"/>
    </location>
</feature>